<dbReference type="Proteomes" id="UP000290253">
    <property type="component" value="Unassembled WGS sequence"/>
</dbReference>
<reference evidence="6 7" key="1">
    <citation type="journal article" date="2016" name="Int. J. Syst. Evol. Microbiol.">
        <title>Acidipila dinghuensis sp. nov., an acidobacterium isolated from forest soil.</title>
        <authorList>
            <person name="Jiang Y.W."/>
            <person name="Wang J."/>
            <person name="Chen M.H."/>
            <person name="Lv Y.Y."/>
            <person name="Qiu L.H."/>
        </authorList>
    </citation>
    <scope>NUCLEOTIDE SEQUENCE [LARGE SCALE GENOMIC DNA]</scope>
    <source>
        <strain evidence="6 7">DHOF10</strain>
    </source>
</reference>
<protein>
    <submittedName>
        <fullName evidence="6">TetR/AcrR family transcriptional regulator</fullName>
    </submittedName>
</protein>
<evidence type="ECO:0000256" key="2">
    <source>
        <dbReference type="ARBA" id="ARBA00023125"/>
    </source>
</evidence>
<accession>A0A4Q1SJS5</accession>
<evidence type="ECO:0000313" key="7">
    <source>
        <dbReference type="Proteomes" id="UP000290253"/>
    </source>
</evidence>
<dbReference type="EMBL" id="SDMK01000001">
    <property type="protein sequence ID" value="RXS97693.1"/>
    <property type="molecule type" value="Genomic_DNA"/>
</dbReference>
<evidence type="ECO:0000256" key="1">
    <source>
        <dbReference type="ARBA" id="ARBA00023015"/>
    </source>
</evidence>
<dbReference type="PANTHER" id="PTHR30055:SF234">
    <property type="entry name" value="HTH-TYPE TRANSCRIPTIONAL REGULATOR BETI"/>
    <property type="match status" value="1"/>
</dbReference>
<keyword evidence="3" id="KW-0804">Transcription</keyword>
<name>A0A4Q1SJS5_9BACT</name>
<dbReference type="InterPro" id="IPR041669">
    <property type="entry name" value="TetR_C_15"/>
</dbReference>
<keyword evidence="7" id="KW-1185">Reference proteome</keyword>
<gene>
    <name evidence="6" type="ORF">ESZ00_07415</name>
</gene>
<dbReference type="PRINTS" id="PR00455">
    <property type="entry name" value="HTHTETR"/>
</dbReference>
<dbReference type="SUPFAM" id="SSF46689">
    <property type="entry name" value="Homeodomain-like"/>
    <property type="match status" value="1"/>
</dbReference>
<evidence type="ECO:0000313" key="6">
    <source>
        <dbReference type="EMBL" id="RXS97693.1"/>
    </source>
</evidence>
<dbReference type="Pfam" id="PF00440">
    <property type="entry name" value="TetR_N"/>
    <property type="match status" value="1"/>
</dbReference>
<dbReference type="Pfam" id="PF17918">
    <property type="entry name" value="TetR_C_15"/>
    <property type="match status" value="1"/>
</dbReference>
<evidence type="ECO:0000256" key="3">
    <source>
        <dbReference type="ARBA" id="ARBA00023163"/>
    </source>
</evidence>
<keyword evidence="2 4" id="KW-0238">DNA-binding</keyword>
<evidence type="ECO:0000256" key="4">
    <source>
        <dbReference type="PROSITE-ProRule" id="PRU00335"/>
    </source>
</evidence>
<organism evidence="6 7">
    <name type="scientific">Silvibacterium dinghuense</name>
    <dbReference type="NCBI Taxonomy" id="1560006"/>
    <lineage>
        <taxon>Bacteria</taxon>
        <taxon>Pseudomonadati</taxon>
        <taxon>Acidobacteriota</taxon>
        <taxon>Terriglobia</taxon>
        <taxon>Terriglobales</taxon>
        <taxon>Acidobacteriaceae</taxon>
        <taxon>Silvibacterium</taxon>
    </lineage>
</organism>
<feature type="domain" description="HTH tetR-type" evidence="5">
    <location>
        <begin position="21"/>
        <end position="81"/>
    </location>
</feature>
<dbReference type="InterPro" id="IPR050109">
    <property type="entry name" value="HTH-type_TetR-like_transc_reg"/>
</dbReference>
<dbReference type="PROSITE" id="PS50977">
    <property type="entry name" value="HTH_TETR_2"/>
    <property type="match status" value="1"/>
</dbReference>
<evidence type="ECO:0000259" key="5">
    <source>
        <dbReference type="PROSITE" id="PS50977"/>
    </source>
</evidence>
<comment type="caution">
    <text evidence="6">The sequence shown here is derived from an EMBL/GenBank/DDBJ whole genome shotgun (WGS) entry which is preliminary data.</text>
</comment>
<dbReference type="AlphaFoldDB" id="A0A4Q1SJS5"/>
<dbReference type="Gene3D" id="1.10.357.10">
    <property type="entry name" value="Tetracycline Repressor, domain 2"/>
    <property type="match status" value="1"/>
</dbReference>
<dbReference type="RefSeq" id="WP_129207472.1">
    <property type="nucleotide sequence ID" value="NZ_BMGU01000001.1"/>
</dbReference>
<proteinExistence type="predicted"/>
<dbReference type="InterPro" id="IPR009057">
    <property type="entry name" value="Homeodomain-like_sf"/>
</dbReference>
<dbReference type="InterPro" id="IPR001647">
    <property type="entry name" value="HTH_TetR"/>
</dbReference>
<dbReference type="GO" id="GO:0003700">
    <property type="term" value="F:DNA-binding transcription factor activity"/>
    <property type="evidence" value="ECO:0007669"/>
    <property type="project" value="TreeGrafter"/>
</dbReference>
<dbReference type="OrthoDB" id="494991at2"/>
<dbReference type="PANTHER" id="PTHR30055">
    <property type="entry name" value="HTH-TYPE TRANSCRIPTIONAL REGULATOR RUTR"/>
    <property type="match status" value="1"/>
</dbReference>
<keyword evidence="1" id="KW-0805">Transcription regulation</keyword>
<sequence length="210" mass="22765">MPTLTRPPLKPRKSPVQARSTASVEAILEATIQVLLREGKENLTTTKVAMRAGVSVGSLYQYFPNKSSLLQAALRAHLERTYGATVTACVKYHGQPLRTMADGLVSDFLAAKFEHIETSLALYRVSDDVEGAAIARAMARQSTEAIASMLRSSCEQLTTDADSVAAMILAAIAGGSRRMLESENPHTARLTLERELRVMVVSYLEALKSA</sequence>
<dbReference type="GO" id="GO:0000976">
    <property type="term" value="F:transcription cis-regulatory region binding"/>
    <property type="evidence" value="ECO:0007669"/>
    <property type="project" value="TreeGrafter"/>
</dbReference>
<feature type="DNA-binding region" description="H-T-H motif" evidence="4">
    <location>
        <begin position="44"/>
        <end position="63"/>
    </location>
</feature>